<evidence type="ECO:0000256" key="5">
    <source>
        <dbReference type="ARBA" id="ARBA00023136"/>
    </source>
</evidence>
<gene>
    <name evidence="8" type="ORF">Ato02nite_062190</name>
</gene>
<evidence type="ECO:0000256" key="6">
    <source>
        <dbReference type="SAM" id="MobiDB-lite"/>
    </source>
</evidence>
<feature type="transmembrane region" description="Helical" evidence="7">
    <location>
        <begin position="370"/>
        <end position="400"/>
    </location>
</feature>
<evidence type="ECO:0000256" key="7">
    <source>
        <dbReference type="SAM" id="Phobius"/>
    </source>
</evidence>
<dbReference type="AlphaFoldDB" id="A0A919TGE0"/>
<feature type="transmembrane region" description="Helical" evidence="7">
    <location>
        <begin position="69"/>
        <end position="95"/>
    </location>
</feature>
<dbReference type="PANTHER" id="PTHR23513:SF6">
    <property type="entry name" value="MAJOR FACILITATOR SUPERFAMILY ASSOCIATED DOMAIN-CONTAINING PROTEIN"/>
    <property type="match status" value="1"/>
</dbReference>
<sequence>MTRTPGGRTPTTAEIPAQARAGAGLFTGRLGGSDVGRAWAAYAVSQAGSGIGTGALPLVAILLLDATDWQISLLAAVAGIAGAATIVPLGPWVEFHRKRPTMIGADLLRCITLASVPVAALLHVLSFAQLCVVGAVQTIGAILSTAASTPFVKGLVPPERLVVINSRWETTFWTANTVGPPTGGLLAGWLGALTAITVDAASFLLSALGLARIRHHEPAPPTPSADRHPIAEMTAGWRHIAARPVLRALFLHAMIFGGLIMASSPLLAIWMLRDLAFTPEQYGLALGLPCAAGVLGSLLAPRIMRRVGMMRTLLIAGAARCVWMGLVPLAGPSTGGLALIVAADSALLLCAGIFNPAFATYRMQAVGDGYLSRVTAAWAVSSKTIQPIVIAAAGLTAAFLSARTTLLLLAGLLLASVILLPWMTWHPVAEPRPDTVPQLPTVSAVTNERCCAIDVHGGSGSSAAWLAWPSVSLPAGRHPLSGPGNQVEENGCNGSPLSGRGEPGRPSWPTGSGRCSTSR</sequence>
<feature type="compositionally biased region" description="Polar residues" evidence="6">
    <location>
        <begin position="509"/>
        <end position="519"/>
    </location>
</feature>
<dbReference type="SUPFAM" id="SSF103473">
    <property type="entry name" value="MFS general substrate transporter"/>
    <property type="match status" value="1"/>
</dbReference>
<keyword evidence="2" id="KW-1003">Cell membrane</keyword>
<keyword evidence="5 7" id="KW-0472">Membrane</keyword>
<feature type="transmembrane region" description="Helical" evidence="7">
    <location>
        <begin position="39"/>
        <end position="63"/>
    </location>
</feature>
<evidence type="ECO:0000313" key="9">
    <source>
        <dbReference type="Proteomes" id="UP000677082"/>
    </source>
</evidence>
<dbReference type="EMBL" id="BOQN01000081">
    <property type="protein sequence ID" value="GIM94426.1"/>
    <property type="molecule type" value="Genomic_DNA"/>
</dbReference>
<dbReference type="InterPro" id="IPR036259">
    <property type="entry name" value="MFS_trans_sf"/>
</dbReference>
<evidence type="ECO:0000313" key="8">
    <source>
        <dbReference type="EMBL" id="GIM94426.1"/>
    </source>
</evidence>
<evidence type="ECO:0000256" key="3">
    <source>
        <dbReference type="ARBA" id="ARBA00022692"/>
    </source>
</evidence>
<dbReference type="Pfam" id="PF07690">
    <property type="entry name" value="MFS_1"/>
    <property type="match status" value="1"/>
</dbReference>
<keyword evidence="4 7" id="KW-1133">Transmembrane helix</keyword>
<feature type="transmembrane region" description="Helical" evidence="7">
    <location>
        <begin position="186"/>
        <end position="211"/>
    </location>
</feature>
<name>A0A919TGE0_9ACTN</name>
<evidence type="ECO:0000256" key="4">
    <source>
        <dbReference type="ARBA" id="ARBA00022989"/>
    </source>
</evidence>
<feature type="transmembrane region" description="Helical" evidence="7">
    <location>
        <begin position="248"/>
        <end position="270"/>
    </location>
</feature>
<comment type="caution">
    <text evidence="8">The sequence shown here is derived from an EMBL/GenBank/DDBJ whole genome shotgun (WGS) entry which is preliminary data.</text>
</comment>
<dbReference type="CDD" id="cd06173">
    <property type="entry name" value="MFS_MefA_like"/>
    <property type="match status" value="1"/>
</dbReference>
<dbReference type="Gene3D" id="1.20.1250.20">
    <property type="entry name" value="MFS general substrate transporter like domains"/>
    <property type="match status" value="1"/>
</dbReference>
<evidence type="ECO:0000256" key="2">
    <source>
        <dbReference type="ARBA" id="ARBA00022475"/>
    </source>
</evidence>
<organism evidence="8 9">
    <name type="scientific">Paractinoplanes toevensis</name>
    <dbReference type="NCBI Taxonomy" id="571911"/>
    <lineage>
        <taxon>Bacteria</taxon>
        <taxon>Bacillati</taxon>
        <taxon>Actinomycetota</taxon>
        <taxon>Actinomycetes</taxon>
        <taxon>Micromonosporales</taxon>
        <taxon>Micromonosporaceae</taxon>
        <taxon>Paractinoplanes</taxon>
    </lineage>
</organism>
<feature type="compositionally biased region" description="Polar residues" evidence="6">
    <location>
        <begin position="483"/>
        <end position="496"/>
    </location>
</feature>
<keyword evidence="9" id="KW-1185">Reference proteome</keyword>
<feature type="transmembrane region" description="Helical" evidence="7">
    <location>
        <begin position="406"/>
        <end position="425"/>
    </location>
</feature>
<accession>A0A919TGE0</accession>
<evidence type="ECO:0000256" key="1">
    <source>
        <dbReference type="ARBA" id="ARBA00004651"/>
    </source>
</evidence>
<dbReference type="GO" id="GO:0005886">
    <property type="term" value="C:plasma membrane"/>
    <property type="evidence" value="ECO:0007669"/>
    <property type="project" value="UniProtKB-SubCell"/>
</dbReference>
<protein>
    <submittedName>
        <fullName evidence="8">MFS transporter</fullName>
    </submittedName>
</protein>
<keyword evidence="3 7" id="KW-0812">Transmembrane</keyword>
<proteinExistence type="predicted"/>
<dbReference type="PANTHER" id="PTHR23513">
    <property type="entry name" value="INTEGRAL MEMBRANE EFFLUX PROTEIN-RELATED"/>
    <property type="match status" value="1"/>
</dbReference>
<reference evidence="8 9" key="1">
    <citation type="submission" date="2021-03" db="EMBL/GenBank/DDBJ databases">
        <title>Whole genome shotgun sequence of Actinoplanes toevensis NBRC 105298.</title>
        <authorList>
            <person name="Komaki H."/>
            <person name="Tamura T."/>
        </authorList>
    </citation>
    <scope>NUCLEOTIDE SEQUENCE [LARGE SCALE GENOMIC DNA]</scope>
    <source>
        <strain evidence="8 9">NBRC 105298</strain>
    </source>
</reference>
<dbReference type="InterPro" id="IPR011701">
    <property type="entry name" value="MFS"/>
</dbReference>
<feature type="transmembrane region" description="Helical" evidence="7">
    <location>
        <begin position="282"/>
        <end position="300"/>
    </location>
</feature>
<dbReference type="Proteomes" id="UP000677082">
    <property type="component" value="Unassembled WGS sequence"/>
</dbReference>
<feature type="transmembrane region" description="Helical" evidence="7">
    <location>
        <begin position="107"/>
        <end position="128"/>
    </location>
</feature>
<feature type="region of interest" description="Disordered" evidence="6">
    <location>
        <begin position="477"/>
        <end position="519"/>
    </location>
</feature>
<comment type="subcellular location">
    <subcellularLocation>
        <location evidence="1">Cell membrane</location>
        <topology evidence="1">Multi-pass membrane protein</topology>
    </subcellularLocation>
</comment>
<dbReference type="GO" id="GO:0022857">
    <property type="term" value="F:transmembrane transporter activity"/>
    <property type="evidence" value="ECO:0007669"/>
    <property type="project" value="InterPro"/>
</dbReference>